<feature type="transmembrane region" description="Helical" evidence="1">
    <location>
        <begin position="135"/>
        <end position="154"/>
    </location>
</feature>
<feature type="transmembrane region" description="Helical" evidence="1">
    <location>
        <begin position="38"/>
        <end position="60"/>
    </location>
</feature>
<evidence type="ECO:0000313" key="3">
    <source>
        <dbReference type="Proteomes" id="UP000216991"/>
    </source>
</evidence>
<sequence>MPAIASCCSLGWQSQEVAMTSGFWGQALHLWCWQVAGFGLLFAAGGLAGADAAAGLYYWLVSGRQLDAGAFDAPGMRSTLGVMGGLMFGWGVSLIAVYRAVGADVRVWRALGWGVAGWFVVDSALSLATGLPGNAIANTLFLIQFLVPAVKLGFFSRETASRSPA</sequence>
<keyword evidence="1" id="KW-1133">Transmembrane helix</keyword>
<accession>A0A255Y7C5</accession>
<gene>
    <name evidence="2" type="ORF">CHU93_16025</name>
</gene>
<reference evidence="2 3" key="1">
    <citation type="submission" date="2017-07" db="EMBL/GenBank/DDBJ databases">
        <title>Sandarakinorhabdus cyanobacteriorum sp. nov., a novel bacterium isolated from cyanobacterial aggregates in a eutrophic lake.</title>
        <authorList>
            <person name="Cai H."/>
        </authorList>
    </citation>
    <scope>NUCLEOTIDE SEQUENCE [LARGE SCALE GENOMIC DNA]</scope>
    <source>
        <strain evidence="2 3">TH057</strain>
    </source>
</reference>
<feature type="transmembrane region" description="Helical" evidence="1">
    <location>
        <begin position="110"/>
        <end position="129"/>
    </location>
</feature>
<evidence type="ECO:0000313" key="2">
    <source>
        <dbReference type="EMBL" id="OYQ24340.1"/>
    </source>
</evidence>
<organism evidence="2 3">
    <name type="scientific">Sandarakinorhabdus cyanobacteriorum</name>
    <dbReference type="NCBI Taxonomy" id="1981098"/>
    <lineage>
        <taxon>Bacteria</taxon>
        <taxon>Pseudomonadati</taxon>
        <taxon>Pseudomonadota</taxon>
        <taxon>Alphaproteobacteria</taxon>
        <taxon>Sphingomonadales</taxon>
        <taxon>Sphingosinicellaceae</taxon>
        <taxon>Sandarakinorhabdus</taxon>
    </lineage>
</organism>
<proteinExistence type="predicted"/>
<name>A0A255Y7C5_9SPHN</name>
<dbReference type="Proteomes" id="UP000216991">
    <property type="component" value="Unassembled WGS sequence"/>
</dbReference>
<protein>
    <submittedName>
        <fullName evidence="2">Uncharacterized protein</fullName>
    </submittedName>
</protein>
<keyword evidence="3" id="KW-1185">Reference proteome</keyword>
<dbReference type="AlphaFoldDB" id="A0A255Y7C5"/>
<feature type="transmembrane region" description="Helical" evidence="1">
    <location>
        <begin position="80"/>
        <end position="98"/>
    </location>
</feature>
<dbReference type="EMBL" id="NOXT01000125">
    <property type="protein sequence ID" value="OYQ24340.1"/>
    <property type="molecule type" value="Genomic_DNA"/>
</dbReference>
<comment type="caution">
    <text evidence="2">The sequence shown here is derived from an EMBL/GenBank/DDBJ whole genome shotgun (WGS) entry which is preliminary data.</text>
</comment>
<keyword evidence="1" id="KW-0812">Transmembrane</keyword>
<evidence type="ECO:0000256" key="1">
    <source>
        <dbReference type="SAM" id="Phobius"/>
    </source>
</evidence>
<keyword evidence="1" id="KW-0472">Membrane</keyword>